<feature type="compositionally biased region" description="Polar residues" evidence="11">
    <location>
        <begin position="387"/>
        <end position="402"/>
    </location>
</feature>
<evidence type="ECO:0000313" key="16">
    <source>
        <dbReference type="Proteomes" id="UP001140094"/>
    </source>
</evidence>
<feature type="domain" description="Cux N-terminal" evidence="14">
    <location>
        <begin position="10"/>
        <end position="117"/>
    </location>
</feature>
<feature type="region of interest" description="Disordered" evidence="11">
    <location>
        <begin position="215"/>
        <end position="236"/>
    </location>
</feature>
<feature type="coiled-coil region" evidence="10">
    <location>
        <begin position="523"/>
        <end position="557"/>
    </location>
</feature>
<evidence type="ECO:0000313" key="15">
    <source>
        <dbReference type="EMBL" id="KAJ2805286.1"/>
    </source>
</evidence>
<organism evidence="15 16">
    <name type="scientific">Coemansia guatemalensis</name>
    <dbReference type="NCBI Taxonomy" id="2761395"/>
    <lineage>
        <taxon>Eukaryota</taxon>
        <taxon>Fungi</taxon>
        <taxon>Fungi incertae sedis</taxon>
        <taxon>Zoopagomycota</taxon>
        <taxon>Kickxellomycotina</taxon>
        <taxon>Kickxellomycetes</taxon>
        <taxon>Kickxellales</taxon>
        <taxon>Kickxellaceae</taxon>
        <taxon>Coemansia</taxon>
    </lineage>
</organism>
<feature type="domain" description="CASP C-terminal" evidence="13">
    <location>
        <begin position="436"/>
        <end position="696"/>
    </location>
</feature>
<dbReference type="InterPro" id="IPR057476">
    <property type="entry name" value="Cux_N"/>
</dbReference>
<feature type="region of interest" description="Disordered" evidence="11">
    <location>
        <begin position="470"/>
        <end position="521"/>
    </location>
</feature>
<keyword evidence="16" id="KW-1185">Reference proteome</keyword>
<feature type="transmembrane region" description="Helical" evidence="12">
    <location>
        <begin position="677"/>
        <end position="696"/>
    </location>
</feature>
<dbReference type="PANTHER" id="PTHR14043">
    <property type="entry name" value="CCAAT DISPLACEMENT PROTEIN-RELATED"/>
    <property type="match status" value="1"/>
</dbReference>
<keyword evidence="4" id="KW-0813">Transport</keyword>
<feature type="transmembrane region" description="Helical" evidence="12">
    <location>
        <begin position="652"/>
        <end position="670"/>
    </location>
</feature>
<dbReference type="AlphaFoldDB" id="A0A9W8HW25"/>
<keyword evidence="9 12" id="KW-0472">Membrane</keyword>
<dbReference type="Proteomes" id="UP001140094">
    <property type="component" value="Unassembled WGS sequence"/>
</dbReference>
<comment type="similarity">
    <text evidence="2">Belongs to the CASP family.</text>
</comment>
<evidence type="ECO:0000256" key="1">
    <source>
        <dbReference type="ARBA" id="ARBA00004409"/>
    </source>
</evidence>
<dbReference type="GO" id="GO:0006891">
    <property type="term" value="P:intra-Golgi vesicle-mediated transport"/>
    <property type="evidence" value="ECO:0007669"/>
    <property type="project" value="InterPro"/>
</dbReference>
<dbReference type="Pfam" id="PF25398">
    <property type="entry name" value="CUX1_N"/>
    <property type="match status" value="1"/>
</dbReference>
<evidence type="ECO:0000256" key="7">
    <source>
        <dbReference type="ARBA" id="ARBA00023034"/>
    </source>
</evidence>
<sequence length="712" mass="79908">MAASIEDSVLAGAHEYWRSVALTQLLQGLDDTGLSIVDNQKMSLQERRKLAEKTKEFRAVPDSEKATEFKPLLRAYQNEIDALTKRMKFAETAFLKLFKSLSEAPDPEPFLQSLLEERRVHRADEEQEKERNRLEARCETLEKENAQLQRKVREEQEPIAKRLKTLEESMDREVKQQVEQRERELKEQTQDLMQHLKERESDLQRQLSAATRQLAQAQSHFDSEEAERAAQSQSDRDLVGKLAELEILQADLDHAHARMADMQTQNAKLRATLTSLTGSDGAEGGVGGESLVDCQRRIRELEDETKRLFANLEKADAQIELQKSQSSSTVAAAERDILARDEELNRLRAELGRCSDYDEIKRDLDIMKSVEFSVSDWGMEDDKDNVNGDSGSAAATTGNMEGSESLEKLLVRRNKSLENSLIEAKNRFGQSQNEVQTLQGRLTALEEELRQKSVLAERLEVDLLAVGAADQRDTDSRLSSANASGASAAREGSATQDAQAEGESVELKSTNIGGGSSGRGNLLEIVTGQRDRFRQRNIELEDELREQGTLLSEQQRQVNQVNHDNLRLYEEIKYLRSYTSTIASTSRSGGGLPSTSATTVVSLPNKFSSNGNGESRIDMDTGVGAKYKNMYEESLNPFNAFHRRESTRRVRAMGLVDRLVYMLSSFVAGNRRARMAVLLYIGLLHLLVLGTLYRAMLYADDSSHEHIVSGSD</sequence>
<dbReference type="GO" id="GO:0000139">
    <property type="term" value="C:Golgi membrane"/>
    <property type="evidence" value="ECO:0007669"/>
    <property type="project" value="UniProtKB-SubCell"/>
</dbReference>
<dbReference type="Pfam" id="PF08172">
    <property type="entry name" value="CASP_C"/>
    <property type="match status" value="1"/>
</dbReference>
<comment type="subcellular location">
    <subcellularLocation>
        <location evidence="1">Golgi apparatus membrane</location>
        <topology evidence="1">Single-pass type IV membrane protein</topology>
    </subcellularLocation>
</comment>
<proteinExistence type="inferred from homology"/>
<evidence type="ECO:0000256" key="12">
    <source>
        <dbReference type="SAM" id="Phobius"/>
    </source>
</evidence>
<feature type="region of interest" description="Disordered" evidence="11">
    <location>
        <begin position="167"/>
        <end position="188"/>
    </location>
</feature>
<name>A0A9W8HW25_9FUNG</name>
<keyword evidence="8 10" id="KW-0175">Coiled coil</keyword>
<protein>
    <recommendedName>
        <fullName evidence="3">Protein CASP</fullName>
    </recommendedName>
</protein>
<evidence type="ECO:0000256" key="6">
    <source>
        <dbReference type="ARBA" id="ARBA00022989"/>
    </source>
</evidence>
<gene>
    <name evidence="15" type="ORF">H4R20_002150</name>
</gene>
<dbReference type="OrthoDB" id="10257567at2759"/>
<dbReference type="EMBL" id="JANBUO010000304">
    <property type="protein sequence ID" value="KAJ2805286.1"/>
    <property type="molecule type" value="Genomic_DNA"/>
</dbReference>
<evidence type="ECO:0000256" key="8">
    <source>
        <dbReference type="ARBA" id="ARBA00023054"/>
    </source>
</evidence>
<evidence type="ECO:0000256" key="3">
    <source>
        <dbReference type="ARBA" id="ARBA00018691"/>
    </source>
</evidence>
<evidence type="ECO:0000256" key="4">
    <source>
        <dbReference type="ARBA" id="ARBA00022448"/>
    </source>
</evidence>
<evidence type="ECO:0000256" key="2">
    <source>
        <dbReference type="ARBA" id="ARBA00006415"/>
    </source>
</evidence>
<feature type="compositionally biased region" description="Low complexity" evidence="11">
    <location>
        <begin position="477"/>
        <end position="494"/>
    </location>
</feature>
<keyword evidence="5 12" id="KW-0812">Transmembrane</keyword>
<dbReference type="PANTHER" id="PTHR14043:SF2">
    <property type="entry name" value="HOMEOBOX PROTEIN CUT"/>
    <property type="match status" value="1"/>
</dbReference>
<evidence type="ECO:0000256" key="10">
    <source>
        <dbReference type="SAM" id="Coils"/>
    </source>
</evidence>
<comment type="caution">
    <text evidence="15">The sequence shown here is derived from an EMBL/GenBank/DDBJ whole genome shotgun (WGS) entry which is preliminary data.</text>
</comment>
<keyword evidence="7" id="KW-0333">Golgi apparatus</keyword>
<reference evidence="15" key="1">
    <citation type="submission" date="2022-07" db="EMBL/GenBank/DDBJ databases">
        <title>Phylogenomic reconstructions and comparative analyses of Kickxellomycotina fungi.</title>
        <authorList>
            <person name="Reynolds N.K."/>
            <person name="Stajich J.E."/>
            <person name="Barry K."/>
            <person name="Grigoriev I.V."/>
            <person name="Crous P."/>
            <person name="Smith M.E."/>
        </authorList>
    </citation>
    <scope>NUCLEOTIDE SEQUENCE</scope>
    <source>
        <strain evidence="15">NRRL 1565</strain>
    </source>
</reference>
<feature type="coiled-coil region" evidence="10">
    <location>
        <begin position="414"/>
        <end position="462"/>
    </location>
</feature>
<keyword evidence="6 12" id="KW-1133">Transmembrane helix</keyword>
<evidence type="ECO:0000259" key="14">
    <source>
        <dbReference type="Pfam" id="PF25398"/>
    </source>
</evidence>
<evidence type="ECO:0000256" key="9">
    <source>
        <dbReference type="ARBA" id="ARBA00023136"/>
    </source>
</evidence>
<evidence type="ECO:0000256" key="5">
    <source>
        <dbReference type="ARBA" id="ARBA00022692"/>
    </source>
</evidence>
<evidence type="ECO:0000259" key="13">
    <source>
        <dbReference type="Pfam" id="PF08172"/>
    </source>
</evidence>
<dbReference type="InterPro" id="IPR012955">
    <property type="entry name" value="CASP_C"/>
</dbReference>
<feature type="region of interest" description="Disordered" evidence="11">
    <location>
        <begin position="380"/>
        <end position="404"/>
    </location>
</feature>
<accession>A0A9W8HW25</accession>
<evidence type="ECO:0000256" key="11">
    <source>
        <dbReference type="SAM" id="MobiDB-lite"/>
    </source>
</evidence>
<feature type="compositionally biased region" description="Basic and acidic residues" evidence="11">
    <location>
        <begin position="221"/>
        <end position="236"/>
    </location>
</feature>